<evidence type="ECO:0000313" key="2">
    <source>
        <dbReference type="Proteomes" id="UP000042527"/>
    </source>
</evidence>
<dbReference type="AlphaFoldDB" id="A0A0B7GZA4"/>
<sequence>MHSADSFDEAKEPLKITVMSFKEVFYSRDIVLYIYVVRKSGL</sequence>
<protein>
    <submittedName>
        <fullName evidence="1">Uncharacterized protein</fullName>
    </submittedName>
</protein>
<organism evidence="1 2">
    <name type="scientific">Treponema phagedenis</name>
    <dbReference type="NCBI Taxonomy" id="162"/>
    <lineage>
        <taxon>Bacteria</taxon>
        <taxon>Pseudomonadati</taxon>
        <taxon>Spirochaetota</taxon>
        <taxon>Spirochaetia</taxon>
        <taxon>Spirochaetales</taxon>
        <taxon>Treponemataceae</taxon>
        <taxon>Treponema</taxon>
    </lineage>
</organism>
<name>A0A0B7GZA4_TREPH</name>
<accession>A0A0B7GZA4</accession>
<reference evidence="2" key="1">
    <citation type="submission" date="2015-01" db="EMBL/GenBank/DDBJ databases">
        <authorList>
            <person name="Manzoor Shahid"/>
            <person name="Zubair Saima"/>
        </authorList>
    </citation>
    <scope>NUCLEOTIDE SEQUENCE [LARGE SCALE GENOMIC DNA]</scope>
    <source>
        <strain evidence="2">V1</strain>
    </source>
</reference>
<dbReference type="Proteomes" id="UP000042527">
    <property type="component" value="Unassembled WGS sequence"/>
</dbReference>
<keyword evidence="2" id="KW-1185">Reference proteome</keyword>
<evidence type="ECO:0000313" key="1">
    <source>
        <dbReference type="EMBL" id="CEM62305.1"/>
    </source>
</evidence>
<proteinExistence type="predicted"/>
<gene>
    <name evidence="1" type="ORF">TPHV1_30200</name>
</gene>
<dbReference type="EMBL" id="CDNC01000023">
    <property type="protein sequence ID" value="CEM62305.1"/>
    <property type="molecule type" value="Genomic_DNA"/>
</dbReference>